<reference evidence="18" key="1">
    <citation type="submission" date="2017-05" db="EMBL/GenBank/DDBJ databases">
        <authorList>
            <person name="Rodrigo-Torres L."/>
            <person name="Arahal R. D."/>
            <person name="Lucena T."/>
        </authorList>
    </citation>
    <scope>NUCLEOTIDE SEQUENCE [LARGE SCALE GENOMIC DNA]</scope>
    <source>
        <strain evidence="18">CECT 8868</strain>
    </source>
</reference>
<evidence type="ECO:0000256" key="12">
    <source>
        <dbReference type="ARBA" id="ARBA00022840"/>
    </source>
</evidence>
<dbReference type="NCBIfam" id="NF004469">
    <property type="entry name" value="PRK05800.1"/>
    <property type="match status" value="1"/>
</dbReference>
<protein>
    <recommendedName>
        <fullName evidence="14">Bifunctional adenosylcobalamin biosynthesis protein</fullName>
        <ecNumber evidence="14">2.7.1.156</ecNumber>
        <ecNumber evidence="14">2.7.7.62</ecNumber>
    </recommendedName>
</protein>
<feature type="active site" description="GMP-histidine intermediate" evidence="15">
    <location>
        <position position="52"/>
    </location>
</feature>
<evidence type="ECO:0000256" key="14">
    <source>
        <dbReference type="PIRNR" id="PIRNR006135"/>
    </source>
</evidence>
<dbReference type="EMBL" id="FXYD01000003">
    <property type="protein sequence ID" value="SMX39069.1"/>
    <property type="molecule type" value="Genomic_DNA"/>
</dbReference>
<evidence type="ECO:0000256" key="15">
    <source>
        <dbReference type="PIRSR" id="PIRSR006135-1"/>
    </source>
</evidence>
<evidence type="ECO:0000256" key="5">
    <source>
        <dbReference type="ARBA" id="ARBA00004692"/>
    </source>
</evidence>
<dbReference type="CDD" id="cd00544">
    <property type="entry name" value="CobU"/>
    <property type="match status" value="1"/>
</dbReference>
<gene>
    <name evidence="17" type="primary">cobP</name>
    <name evidence="17" type="ORF">OCA8868_01818</name>
</gene>
<evidence type="ECO:0000313" key="17">
    <source>
        <dbReference type="EMBL" id="SMX39069.1"/>
    </source>
</evidence>
<accession>A0A238K883</accession>
<comment type="pathway">
    <text evidence="5 14">Cofactor biosynthesis; adenosylcobalamin biosynthesis; adenosylcobalamin from cob(II)yrinate a,c-diamide: step 6/7.</text>
</comment>
<keyword evidence="8 14" id="KW-0169">Cobalamin biosynthesis</keyword>
<feature type="binding site" evidence="16">
    <location>
        <position position="64"/>
    </location>
    <ligand>
        <name>GTP</name>
        <dbReference type="ChEBI" id="CHEBI:37565"/>
    </ligand>
</feature>
<feature type="binding site" evidence="16">
    <location>
        <position position="85"/>
    </location>
    <ligand>
        <name>GTP</name>
        <dbReference type="ChEBI" id="CHEBI:37565"/>
    </ligand>
</feature>
<dbReference type="InterPro" id="IPR003203">
    <property type="entry name" value="CobU/CobP"/>
</dbReference>
<evidence type="ECO:0000256" key="8">
    <source>
        <dbReference type="ARBA" id="ARBA00022573"/>
    </source>
</evidence>
<dbReference type="GO" id="GO:0009236">
    <property type="term" value="P:cobalamin biosynthetic process"/>
    <property type="evidence" value="ECO:0007669"/>
    <property type="project" value="UniProtKB-UniRule"/>
</dbReference>
<feature type="binding site" evidence="16">
    <location>
        <begin position="11"/>
        <end position="18"/>
    </location>
    <ligand>
        <name>GTP</name>
        <dbReference type="ChEBI" id="CHEBI:37565"/>
    </ligand>
</feature>
<keyword evidence="18" id="KW-1185">Reference proteome</keyword>
<comment type="function">
    <text evidence="4 14">Catalyzes ATP-dependent phosphorylation of adenosylcobinamide and addition of GMP to adenosylcobinamide phosphate.</text>
</comment>
<evidence type="ECO:0000256" key="9">
    <source>
        <dbReference type="ARBA" id="ARBA00022679"/>
    </source>
</evidence>
<keyword evidence="12 14" id="KW-0067">ATP-binding</keyword>
<dbReference type="InterPro" id="IPR027417">
    <property type="entry name" value="P-loop_NTPase"/>
</dbReference>
<keyword evidence="11 14" id="KW-0418">Kinase</keyword>
<comment type="pathway">
    <text evidence="6 14">Cofactor biosynthesis; adenosylcobalamin biosynthesis; adenosylcobalamin from cob(II)yrinate a,c-diamide: step 5/7.</text>
</comment>
<evidence type="ECO:0000256" key="1">
    <source>
        <dbReference type="ARBA" id="ARBA00000312"/>
    </source>
</evidence>
<dbReference type="Pfam" id="PF02283">
    <property type="entry name" value="CobU"/>
    <property type="match status" value="1"/>
</dbReference>
<evidence type="ECO:0000256" key="13">
    <source>
        <dbReference type="ARBA" id="ARBA00023134"/>
    </source>
</evidence>
<dbReference type="PANTHER" id="PTHR34848">
    <property type="match status" value="1"/>
</dbReference>
<comment type="similarity">
    <text evidence="7 14">Belongs to the CobU/CobP family.</text>
</comment>
<evidence type="ECO:0000256" key="10">
    <source>
        <dbReference type="ARBA" id="ARBA00022741"/>
    </source>
</evidence>
<comment type="catalytic activity">
    <reaction evidence="3">
        <text>adenosylcob(III)inamide + GTP = adenosylcob(III)inamide phosphate + GDP + H(+)</text>
        <dbReference type="Rhea" id="RHEA:15765"/>
        <dbReference type="ChEBI" id="CHEBI:2480"/>
        <dbReference type="ChEBI" id="CHEBI:15378"/>
        <dbReference type="ChEBI" id="CHEBI:37565"/>
        <dbReference type="ChEBI" id="CHEBI:58189"/>
        <dbReference type="ChEBI" id="CHEBI:58502"/>
        <dbReference type="EC" id="2.7.1.156"/>
    </reaction>
</comment>
<feature type="binding site" evidence="16">
    <location>
        <begin position="36"/>
        <end position="38"/>
    </location>
    <ligand>
        <name>GTP</name>
        <dbReference type="ChEBI" id="CHEBI:37565"/>
    </ligand>
</feature>
<dbReference type="PANTHER" id="PTHR34848:SF1">
    <property type="entry name" value="BIFUNCTIONAL ADENOSYLCOBALAMIN BIOSYNTHESIS PROTEIN COBU"/>
    <property type="match status" value="1"/>
</dbReference>
<dbReference type="GO" id="GO:0005525">
    <property type="term" value="F:GTP binding"/>
    <property type="evidence" value="ECO:0007669"/>
    <property type="project" value="UniProtKB-UniRule"/>
</dbReference>
<dbReference type="OrthoDB" id="9788370at2"/>
<evidence type="ECO:0000256" key="6">
    <source>
        <dbReference type="ARBA" id="ARBA00005159"/>
    </source>
</evidence>
<evidence type="ECO:0000256" key="2">
    <source>
        <dbReference type="ARBA" id="ARBA00000711"/>
    </source>
</evidence>
<sequence length="177" mass="18754">MPLPQFTLVLGGAASGKSSFAEALCFQSTRSRVYIATAQAFDDEMRAKVSAHKAQRGSEWLTIEAPLEIADAISERAEGEVVLLDCATLWLSNVLLAEQDASEATVVLLAAIAACPAQVIVVSNEVGHGIVPDNALARQFRNAQGRLNQSLAARADLVVNVIAGLPQILKGDKDMLT</sequence>
<evidence type="ECO:0000256" key="16">
    <source>
        <dbReference type="PIRSR" id="PIRSR006135-2"/>
    </source>
</evidence>
<dbReference type="PIRSF" id="PIRSF006135">
    <property type="entry name" value="CobU"/>
    <property type="match status" value="1"/>
</dbReference>
<evidence type="ECO:0000256" key="7">
    <source>
        <dbReference type="ARBA" id="ARBA00007490"/>
    </source>
</evidence>
<organism evidence="17 18">
    <name type="scientific">Octadecabacter ascidiaceicola</name>
    <dbReference type="NCBI Taxonomy" id="1655543"/>
    <lineage>
        <taxon>Bacteria</taxon>
        <taxon>Pseudomonadati</taxon>
        <taxon>Pseudomonadota</taxon>
        <taxon>Alphaproteobacteria</taxon>
        <taxon>Rhodobacterales</taxon>
        <taxon>Roseobacteraceae</taxon>
        <taxon>Octadecabacter</taxon>
    </lineage>
</organism>
<dbReference type="UniPathway" id="UPA00148">
    <property type="reaction ID" value="UER00236"/>
</dbReference>
<evidence type="ECO:0000256" key="3">
    <source>
        <dbReference type="ARBA" id="ARBA00001522"/>
    </source>
</evidence>
<evidence type="ECO:0000256" key="4">
    <source>
        <dbReference type="ARBA" id="ARBA00003889"/>
    </source>
</evidence>
<dbReference type="EC" id="2.7.7.62" evidence="14"/>
<dbReference type="AlphaFoldDB" id="A0A238K883"/>
<keyword evidence="9 14" id="KW-0808">Transferase</keyword>
<proteinExistence type="inferred from homology"/>
<evidence type="ECO:0000313" key="18">
    <source>
        <dbReference type="Proteomes" id="UP000203464"/>
    </source>
</evidence>
<evidence type="ECO:0000256" key="11">
    <source>
        <dbReference type="ARBA" id="ARBA00022777"/>
    </source>
</evidence>
<comment type="catalytic activity">
    <reaction evidence="2 14">
        <text>adenosylcob(III)inamide phosphate + GTP + H(+) = adenosylcob(III)inamide-GDP + diphosphate</text>
        <dbReference type="Rhea" id="RHEA:22712"/>
        <dbReference type="ChEBI" id="CHEBI:15378"/>
        <dbReference type="ChEBI" id="CHEBI:33019"/>
        <dbReference type="ChEBI" id="CHEBI:37565"/>
        <dbReference type="ChEBI" id="CHEBI:58502"/>
        <dbReference type="ChEBI" id="CHEBI:60487"/>
        <dbReference type="EC" id="2.7.7.62"/>
    </reaction>
</comment>
<name>A0A238K883_9RHOB</name>
<dbReference type="Gene3D" id="3.40.50.300">
    <property type="entry name" value="P-loop containing nucleotide triphosphate hydrolases"/>
    <property type="match status" value="1"/>
</dbReference>
<feature type="binding site" evidence="16">
    <location>
        <begin position="53"/>
        <end position="56"/>
    </location>
    <ligand>
        <name>GTP</name>
        <dbReference type="ChEBI" id="CHEBI:37565"/>
    </ligand>
</feature>
<dbReference type="GO" id="GO:0043752">
    <property type="term" value="F:adenosylcobinamide kinase activity"/>
    <property type="evidence" value="ECO:0007669"/>
    <property type="project" value="UniProtKB-EC"/>
</dbReference>
<dbReference type="Proteomes" id="UP000203464">
    <property type="component" value="Unassembled WGS sequence"/>
</dbReference>
<keyword evidence="10 14" id="KW-0547">Nucleotide-binding</keyword>
<dbReference type="RefSeq" id="WP_093996254.1">
    <property type="nucleotide sequence ID" value="NZ_FXYD01000003.1"/>
</dbReference>
<dbReference type="GO" id="GO:0008820">
    <property type="term" value="F:cobinamide phosphate guanylyltransferase activity"/>
    <property type="evidence" value="ECO:0007669"/>
    <property type="project" value="UniProtKB-UniRule"/>
</dbReference>
<dbReference type="EC" id="2.7.1.156" evidence="14"/>
<comment type="catalytic activity">
    <reaction evidence="1 14">
        <text>adenosylcob(III)inamide + ATP = adenosylcob(III)inamide phosphate + ADP + H(+)</text>
        <dbReference type="Rhea" id="RHEA:15769"/>
        <dbReference type="ChEBI" id="CHEBI:2480"/>
        <dbReference type="ChEBI" id="CHEBI:15378"/>
        <dbReference type="ChEBI" id="CHEBI:30616"/>
        <dbReference type="ChEBI" id="CHEBI:58502"/>
        <dbReference type="ChEBI" id="CHEBI:456216"/>
        <dbReference type="EC" id="2.7.1.156"/>
    </reaction>
</comment>
<keyword evidence="13 14" id="KW-0342">GTP-binding</keyword>
<dbReference type="GO" id="GO:0005524">
    <property type="term" value="F:ATP binding"/>
    <property type="evidence" value="ECO:0007669"/>
    <property type="project" value="UniProtKB-UniRule"/>
</dbReference>
<dbReference type="SUPFAM" id="SSF52540">
    <property type="entry name" value="P-loop containing nucleoside triphosphate hydrolases"/>
    <property type="match status" value="1"/>
</dbReference>